<accession>A7B3B1</accession>
<sequence length="123" mass="13805">MRKRKRQTVKKLIQCVAIIAAGVLAIILFMLAIWYRGKNSEPVTDEQVAAQMQQAEPLVIETPETAAEGSIRVYDYDGCCIYAYYGKIRINNDGKNGKDIDVEAIGYLEGYQEHKDESEAGNE</sequence>
<organism evidence="2 3">
    <name type="scientific">Mediterraneibacter gnavus (strain ATCC 29149 / DSM 114966 / JCM 6515 / VPI C7-9)</name>
    <name type="common">Ruminococcus gnavus</name>
    <dbReference type="NCBI Taxonomy" id="411470"/>
    <lineage>
        <taxon>Bacteria</taxon>
        <taxon>Bacillati</taxon>
        <taxon>Bacillota</taxon>
        <taxon>Clostridia</taxon>
        <taxon>Lachnospirales</taxon>
        <taxon>Lachnospiraceae</taxon>
        <taxon>Mediterraneibacter</taxon>
    </lineage>
</organism>
<dbReference type="RefSeq" id="WP_003023414.1">
    <property type="nucleotide sequence ID" value="NZ_AAYG02000016.1"/>
</dbReference>
<dbReference type="eggNOG" id="ENOG5030FYY">
    <property type="taxonomic scope" value="Bacteria"/>
</dbReference>
<reference evidence="2 3" key="2">
    <citation type="submission" date="2007-06" db="EMBL/GenBank/DDBJ databases">
        <title>Draft genome sequence of Ruminococcus gnavus (ATCC 29149).</title>
        <authorList>
            <person name="Sudarsanam P."/>
            <person name="Ley R."/>
            <person name="Guruge J."/>
            <person name="Turnbaugh P.J."/>
            <person name="Mahowald M."/>
            <person name="Liep D."/>
            <person name="Gordon J."/>
        </authorList>
    </citation>
    <scope>NUCLEOTIDE SEQUENCE [LARGE SCALE GENOMIC DNA]</scope>
    <source>
        <strain evidence="2 3">ATCC 29149</strain>
    </source>
</reference>
<feature type="transmembrane region" description="Helical" evidence="1">
    <location>
        <begin position="12"/>
        <end position="35"/>
    </location>
</feature>
<evidence type="ECO:0000313" key="3">
    <source>
        <dbReference type="Proteomes" id="UP000004410"/>
    </source>
</evidence>
<reference evidence="2 3" key="1">
    <citation type="submission" date="2007-04" db="EMBL/GenBank/DDBJ databases">
        <authorList>
            <person name="Fulton L."/>
            <person name="Clifton S."/>
            <person name="Fulton B."/>
            <person name="Xu J."/>
            <person name="Minx P."/>
            <person name="Pepin K.H."/>
            <person name="Johnson M."/>
            <person name="Thiruvilangam P."/>
            <person name="Bhonagiri V."/>
            <person name="Nash W.E."/>
            <person name="Mardis E.R."/>
            <person name="Wilson R.K."/>
        </authorList>
    </citation>
    <scope>NUCLEOTIDE SEQUENCE [LARGE SCALE GENOMIC DNA]</scope>
    <source>
        <strain evidence="2 3">ATCC 29149</strain>
    </source>
</reference>
<evidence type="ECO:0000313" key="2">
    <source>
        <dbReference type="EMBL" id="EDN77437.1"/>
    </source>
</evidence>
<proteinExistence type="predicted"/>
<evidence type="ECO:0000256" key="1">
    <source>
        <dbReference type="SAM" id="Phobius"/>
    </source>
</evidence>
<keyword evidence="1" id="KW-0472">Membrane</keyword>
<dbReference type="EMBL" id="AAYG02000016">
    <property type="protein sequence ID" value="EDN77437.1"/>
    <property type="molecule type" value="Genomic_DNA"/>
</dbReference>
<dbReference type="PaxDb" id="411470-RUMGNA_02040"/>
<gene>
    <name evidence="2" type="ORF">RUMGNA_02040</name>
</gene>
<name>A7B3B1_MEDG7</name>
<dbReference type="GeneID" id="57435056"/>
<dbReference type="Proteomes" id="UP000004410">
    <property type="component" value="Unassembled WGS sequence"/>
</dbReference>
<comment type="caution">
    <text evidence="2">The sequence shown here is derived from an EMBL/GenBank/DDBJ whole genome shotgun (WGS) entry which is preliminary data.</text>
</comment>
<keyword evidence="1" id="KW-1133">Transmembrane helix</keyword>
<keyword evidence="1" id="KW-0812">Transmembrane</keyword>
<protein>
    <submittedName>
        <fullName evidence="2">Uncharacterized protein</fullName>
    </submittedName>
</protein>
<dbReference type="AlphaFoldDB" id="A7B3B1"/>